<dbReference type="eggNOG" id="ENOG502SZI0">
    <property type="taxonomic scope" value="Eukaryota"/>
</dbReference>
<evidence type="ECO:0000313" key="9">
    <source>
        <dbReference type="Proteomes" id="UP000015104"/>
    </source>
</evidence>
<evidence type="ECO:0000256" key="5">
    <source>
        <dbReference type="PROSITE-ProRule" id="PRU00042"/>
    </source>
</evidence>
<dbReference type="Gene3D" id="3.30.160.60">
    <property type="entry name" value="Classic Zinc Finger"/>
    <property type="match status" value="1"/>
</dbReference>
<dbReference type="GO" id="GO:0008270">
    <property type="term" value="F:zinc ion binding"/>
    <property type="evidence" value="ECO:0007669"/>
    <property type="project" value="UniProtKB-KW"/>
</dbReference>
<sequence>MRFAIGSGSSQRYTLSSEQAVLKVKSDKPHVCTICDKRFALACNLRAHLKTHQQNGVPIKSCQPASIPTSFSSSHSSSSSSLSSSSSPLSSSPASSLSSTGSSALSSSSSTTTTTSPSLSSSASSLPTTTVTATTTTSPLIGCNDNNNDNLNHNNNNLLSGVGLLNNITPPINLTDEKGAFNSEANLQFFLMAASILAIKYRQQQDNQQQQST</sequence>
<keyword evidence="3 5" id="KW-0863">Zinc-finger</keyword>
<protein>
    <recommendedName>
        <fullName evidence="7">C2H2-type domain-containing protein</fullName>
    </recommendedName>
</protein>
<evidence type="ECO:0000256" key="6">
    <source>
        <dbReference type="SAM" id="MobiDB-lite"/>
    </source>
</evidence>
<dbReference type="HOGENOM" id="CLU_1295853_0_0_1"/>
<evidence type="ECO:0000256" key="3">
    <source>
        <dbReference type="ARBA" id="ARBA00022771"/>
    </source>
</evidence>
<dbReference type="AlphaFoldDB" id="T1KJB9"/>
<dbReference type="EnsemblMetazoa" id="tetur12g04510.1">
    <property type="protein sequence ID" value="tetur12g04510.1"/>
    <property type="gene ID" value="tetur12g04510"/>
</dbReference>
<dbReference type="PROSITE" id="PS00028">
    <property type="entry name" value="ZINC_FINGER_C2H2_1"/>
    <property type="match status" value="1"/>
</dbReference>
<proteinExistence type="predicted"/>
<dbReference type="FunFam" id="3.30.160.60:FF:000671">
    <property type="entry name" value="Zinc finger protein 26"/>
    <property type="match status" value="1"/>
</dbReference>
<dbReference type="PROSITE" id="PS50157">
    <property type="entry name" value="ZINC_FINGER_C2H2_2"/>
    <property type="match status" value="1"/>
</dbReference>
<evidence type="ECO:0000259" key="7">
    <source>
        <dbReference type="PROSITE" id="PS50157"/>
    </source>
</evidence>
<dbReference type="InterPro" id="IPR036236">
    <property type="entry name" value="Znf_C2H2_sf"/>
</dbReference>
<organism evidence="8 9">
    <name type="scientific">Tetranychus urticae</name>
    <name type="common">Two-spotted spider mite</name>
    <dbReference type="NCBI Taxonomy" id="32264"/>
    <lineage>
        <taxon>Eukaryota</taxon>
        <taxon>Metazoa</taxon>
        <taxon>Ecdysozoa</taxon>
        <taxon>Arthropoda</taxon>
        <taxon>Chelicerata</taxon>
        <taxon>Arachnida</taxon>
        <taxon>Acari</taxon>
        <taxon>Acariformes</taxon>
        <taxon>Trombidiformes</taxon>
        <taxon>Prostigmata</taxon>
        <taxon>Eleutherengona</taxon>
        <taxon>Raphignathae</taxon>
        <taxon>Tetranychoidea</taxon>
        <taxon>Tetranychidae</taxon>
        <taxon>Tetranychus</taxon>
    </lineage>
</organism>
<evidence type="ECO:0000313" key="8">
    <source>
        <dbReference type="EnsemblMetazoa" id="tetur12g04510.1"/>
    </source>
</evidence>
<accession>T1KJB9</accession>
<name>T1KJB9_TETUR</name>
<dbReference type="Proteomes" id="UP000015104">
    <property type="component" value="Unassembled WGS sequence"/>
</dbReference>
<keyword evidence="9" id="KW-1185">Reference proteome</keyword>
<reference evidence="8" key="2">
    <citation type="submission" date="2015-06" db="UniProtKB">
        <authorList>
            <consortium name="EnsemblMetazoa"/>
        </authorList>
    </citation>
    <scope>IDENTIFICATION</scope>
</reference>
<keyword evidence="2" id="KW-0677">Repeat</keyword>
<keyword evidence="4" id="KW-0862">Zinc</keyword>
<reference evidence="9" key="1">
    <citation type="submission" date="2011-08" db="EMBL/GenBank/DDBJ databases">
        <authorList>
            <person name="Rombauts S."/>
        </authorList>
    </citation>
    <scope>NUCLEOTIDE SEQUENCE</scope>
    <source>
        <strain evidence="9">London</strain>
    </source>
</reference>
<dbReference type="SUPFAM" id="SSF57667">
    <property type="entry name" value="beta-beta-alpha zinc fingers"/>
    <property type="match status" value="1"/>
</dbReference>
<feature type="domain" description="C2H2-type" evidence="7">
    <location>
        <begin position="30"/>
        <end position="52"/>
    </location>
</feature>
<dbReference type="SMART" id="SM00355">
    <property type="entry name" value="ZnF_C2H2"/>
    <property type="match status" value="1"/>
</dbReference>
<evidence type="ECO:0000256" key="2">
    <source>
        <dbReference type="ARBA" id="ARBA00022737"/>
    </source>
</evidence>
<keyword evidence="1" id="KW-0479">Metal-binding</keyword>
<dbReference type="EMBL" id="CAEY01000121">
    <property type="status" value="NOT_ANNOTATED_CDS"/>
    <property type="molecule type" value="Genomic_DNA"/>
</dbReference>
<evidence type="ECO:0000256" key="1">
    <source>
        <dbReference type="ARBA" id="ARBA00022723"/>
    </source>
</evidence>
<evidence type="ECO:0000256" key="4">
    <source>
        <dbReference type="ARBA" id="ARBA00022833"/>
    </source>
</evidence>
<dbReference type="InterPro" id="IPR013087">
    <property type="entry name" value="Znf_C2H2_type"/>
</dbReference>
<feature type="region of interest" description="Disordered" evidence="6">
    <location>
        <begin position="73"/>
        <end position="142"/>
    </location>
</feature>